<evidence type="ECO:0000313" key="1">
    <source>
        <dbReference type="EMBL" id="JAG04392.1"/>
    </source>
</evidence>
<feature type="non-terminal residue" evidence="1">
    <location>
        <position position="242"/>
    </location>
</feature>
<feature type="non-terminal residue" evidence="1">
    <location>
        <position position="1"/>
    </location>
</feature>
<dbReference type="AlphaFoldDB" id="A0A0A9W7H3"/>
<organism evidence="1">
    <name type="scientific">Lygus hesperus</name>
    <name type="common">Western plant bug</name>
    <dbReference type="NCBI Taxonomy" id="30085"/>
    <lineage>
        <taxon>Eukaryota</taxon>
        <taxon>Metazoa</taxon>
        <taxon>Ecdysozoa</taxon>
        <taxon>Arthropoda</taxon>
        <taxon>Hexapoda</taxon>
        <taxon>Insecta</taxon>
        <taxon>Pterygota</taxon>
        <taxon>Neoptera</taxon>
        <taxon>Paraneoptera</taxon>
        <taxon>Hemiptera</taxon>
        <taxon>Heteroptera</taxon>
        <taxon>Panheteroptera</taxon>
        <taxon>Cimicomorpha</taxon>
        <taxon>Miridae</taxon>
        <taxon>Mirini</taxon>
        <taxon>Lygus</taxon>
    </lineage>
</organism>
<reference evidence="1" key="2">
    <citation type="submission" date="2014-07" db="EMBL/GenBank/DDBJ databases">
        <authorList>
            <person name="Hull J."/>
        </authorList>
    </citation>
    <scope>NUCLEOTIDE SEQUENCE</scope>
</reference>
<name>A0A0A9W7H3_LYGHE</name>
<sequence>DDASCLGKLREIRRWLEILQTEGPKWGYYPETSKSYLVIKAGLEQEAREIFQDTGIQITNSQRLLGGVVGPTESKREYIQAKVDTWCRNTEKIAQAAKKSPQAAYTAFTKSFQFEWGYTQRVVEGCKEEYRPLWDTIRHKLMPPLLGREIEDHESNVLELPARWGGLGIKNPLLTSEQAHRASSRATAELITSIRTGRPLNYGNHLDRATRVLKEERKLLDETLSQRSAELIGRLQSSQQRV</sequence>
<protein>
    <submittedName>
        <fullName evidence="1">Protein NLP6</fullName>
    </submittedName>
</protein>
<proteinExistence type="predicted"/>
<accession>A0A0A9W7H3</accession>
<gene>
    <name evidence="1" type="primary">NLP6_0</name>
    <name evidence="1" type="ORF">CM83_16627</name>
</gene>
<dbReference type="EMBL" id="GBHO01039212">
    <property type="protein sequence ID" value="JAG04392.1"/>
    <property type="molecule type" value="Transcribed_RNA"/>
</dbReference>
<reference evidence="1" key="1">
    <citation type="journal article" date="2014" name="PLoS ONE">
        <title>Transcriptome-Based Identification of ABC Transporters in the Western Tarnished Plant Bug Lygus hesperus.</title>
        <authorList>
            <person name="Hull J.J."/>
            <person name="Chaney K."/>
            <person name="Geib S.M."/>
            <person name="Fabrick J.A."/>
            <person name="Brent C.S."/>
            <person name="Walsh D."/>
            <person name="Lavine L.C."/>
        </authorList>
    </citation>
    <scope>NUCLEOTIDE SEQUENCE</scope>
</reference>